<keyword evidence="1" id="KW-0472">Membrane</keyword>
<evidence type="ECO:0000256" key="1">
    <source>
        <dbReference type="SAM" id="Phobius"/>
    </source>
</evidence>
<proteinExistence type="predicted"/>
<name>A0A0F9IGE7_9ZZZZ</name>
<dbReference type="AlphaFoldDB" id="A0A0F9IGE7"/>
<evidence type="ECO:0008006" key="3">
    <source>
        <dbReference type="Google" id="ProtNLM"/>
    </source>
</evidence>
<comment type="caution">
    <text evidence="2">The sequence shown here is derived from an EMBL/GenBank/DDBJ whole genome shotgun (WGS) entry which is preliminary data.</text>
</comment>
<gene>
    <name evidence="2" type="ORF">LCGC14_1661380</name>
</gene>
<organism evidence="2">
    <name type="scientific">marine sediment metagenome</name>
    <dbReference type="NCBI Taxonomy" id="412755"/>
    <lineage>
        <taxon>unclassified sequences</taxon>
        <taxon>metagenomes</taxon>
        <taxon>ecological metagenomes</taxon>
    </lineage>
</organism>
<protein>
    <recommendedName>
        <fullName evidence="3">Tetrahydromethanopterin S-methyltransferase</fullName>
    </recommendedName>
</protein>
<evidence type="ECO:0000313" key="2">
    <source>
        <dbReference type="EMBL" id="KKM18869.1"/>
    </source>
</evidence>
<keyword evidence="1" id="KW-0812">Transmembrane</keyword>
<keyword evidence="1" id="KW-1133">Transmembrane helix</keyword>
<feature type="transmembrane region" description="Helical" evidence="1">
    <location>
        <begin position="47"/>
        <end position="70"/>
    </location>
</feature>
<dbReference type="EMBL" id="LAZR01014125">
    <property type="protein sequence ID" value="KKM18869.1"/>
    <property type="molecule type" value="Genomic_DNA"/>
</dbReference>
<sequence>MKKKQILEKESDIIFDGNEPLIKWKSELDFAIEDIDKLNKEIGFSRGFMYGFISNLFLNILIIIICMLLWGI</sequence>
<accession>A0A0F9IGE7</accession>
<reference evidence="2" key="1">
    <citation type="journal article" date="2015" name="Nature">
        <title>Complex archaea that bridge the gap between prokaryotes and eukaryotes.</title>
        <authorList>
            <person name="Spang A."/>
            <person name="Saw J.H."/>
            <person name="Jorgensen S.L."/>
            <person name="Zaremba-Niedzwiedzka K."/>
            <person name="Martijn J."/>
            <person name="Lind A.E."/>
            <person name="van Eijk R."/>
            <person name="Schleper C."/>
            <person name="Guy L."/>
            <person name="Ettema T.J."/>
        </authorList>
    </citation>
    <scope>NUCLEOTIDE SEQUENCE</scope>
</reference>